<protein>
    <recommendedName>
        <fullName evidence="3">DNA alkylation repair enzyme</fullName>
    </recommendedName>
</protein>
<proteinExistence type="predicted"/>
<dbReference type="AlphaFoldDB" id="A0A3S9W9T3"/>
<dbReference type="OrthoDB" id="9775346at2"/>
<gene>
    <name evidence="1" type="ORF">CVS47_01406</name>
</gene>
<dbReference type="PANTHER" id="PTHR34070">
    <property type="entry name" value="ARMADILLO-TYPE FOLD"/>
    <property type="match status" value="1"/>
</dbReference>
<dbReference type="Pfam" id="PF08713">
    <property type="entry name" value="DNA_alkylation"/>
    <property type="match status" value="1"/>
</dbReference>
<accession>A0A3S9W9T3</accession>
<reference evidence="1 2" key="1">
    <citation type="submission" date="2018-08" db="EMBL/GenBank/DDBJ databases">
        <title>Microbacterium lemovicicum sp. nov., a bacterium isolated from a natural uranium-rich soil.</title>
        <authorList>
            <person name="ORTET P."/>
        </authorList>
    </citation>
    <scope>NUCLEOTIDE SEQUENCE [LARGE SCALE GENOMIC DNA]</scope>
    <source>
        <strain evidence="1 2">Viu22</strain>
    </source>
</reference>
<organism evidence="1 2">
    <name type="scientific">Microbacterium lemovicicum</name>
    <dbReference type="NCBI Taxonomy" id="1072463"/>
    <lineage>
        <taxon>Bacteria</taxon>
        <taxon>Bacillati</taxon>
        <taxon>Actinomycetota</taxon>
        <taxon>Actinomycetes</taxon>
        <taxon>Micrococcales</taxon>
        <taxon>Microbacteriaceae</taxon>
        <taxon>Microbacterium</taxon>
    </lineage>
</organism>
<evidence type="ECO:0000313" key="2">
    <source>
        <dbReference type="Proteomes" id="UP000276888"/>
    </source>
</evidence>
<dbReference type="InterPro" id="IPR016024">
    <property type="entry name" value="ARM-type_fold"/>
</dbReference>
<dbReference type="KEGG" id="mlv:CVS47_01406"/>
<dbReference type="PANTHER" id="PTHR34070:SF1">
    <property type="entry name" value="DNA ALKYLATION REPAIR PROTEIN"/>
    <property type="match status" value="1"/>
</dbReference>
<evidence type="ECO:0000313" key="1">
    <source>
        <dbReference type="EMBL" id="AZS36797.1"/>
    </source>
</evidence>
<dbReference type="InterPro" id="IPR014825">
    <property type="entry name" value="DNA_alkylation"/>
</dbReference>
<sequence>MTDAAAARDLVDLIRERLREAADPRRAPAQQAYMKSSMPFLGVTLPATRAIARTVTRDLTDAATLRDLVEHLWDAASHREERYAALAVLSSPHLRRDPHLPGLIERFVRTGQWWDYTDELSHRVAELLDDDPLPASALVRAWADDGDMWIRRSAIIAQLGRRARTDVGLLGDVIAANTDDREFFVRKAIGWALRDYARTDPGWVRAFVDAHGLSPLSRREALKHLGD</sequence>
<name>A0A3S9W9T3_9MICO</name>
<dbReference type="Gene3D" id="1.25.10.90">
    <property type="match status" value="1"/>
</dbReference>
<dbReference type="RefSeq" id="WP_127095457.1">
    <property type="nucleotide sequence ID" value="NZ_CP031423.1"/>
</dbReference>
<evidence type="ECO:0008006" key="3">
    <source>
        <dbReference type="Google" id="ProtNLM"/>
    </source>
</evidence>
<dbReference type="Proteomes" id="UP000276888">
    <property type="component" value="Chromosome"/>
</dbReference>
<dbReference type="SUPFAM" id="SSF48371">
    <property type="entry name" value="ARM repeat"/>
    <property type="match status" value="1"/>
</dbReference>
<dbReference type="EMBL" id="CP031423">
    <property type="protein sequence ID" value="AZS36797.1"/>
    <property type="molecule type" value="Genomic_DNA"/>
</dbReference>
<keyword evidence="2" id="KW-1185">Reference proteome</keyword>
<dbReference type="CDD" id="cd07064">
    <property type="entry name" value="AlkD_like_1"/>
    <property type="match status" value="1"/>
</dbReference>